<dbReference type="InterPro" id="IPR035965">
    <property type="entry name" value="PAS-like_dom_sf"/>
</dbReference>
<dbReference type="eggNOG" id="COG3829">
    <property type="taxonomic scope" value="Bacteria"/>
</dbReference>
<evidence type="ECO:0000256" key="3">
    <source>
        <dbReference type="ARBA" id="ARBA00023015"/>
    </source>
</evidence>
<dbReference type="FunFam" id="3.40.50.300:FF:000006">
    <property type="entry name" value="DNA-binding transcriptional regulator NtrC"/>
    <property type="match status" value="1"/>
</dbReference>
<feature type="domain" description="Sigma-54 factor interaction" evidence="6">
    <location>
        <begin position="149"/>
        <end position="379"/>
    </location>
</feature>
<sequence length="455" mass="51669">MKNTALFINNHLLDLIFECTYYGIVIVDTEGIIQYMSNNYCDFLDVQRDEVIGRHATEVIENTKMHLVAQTGKQDFADLQFLQGDFVIANRIPIIENNQIIGAVGTIIFRDLDEWKKLNSHIKGVLSELNYYRSEWNESNGLRYSLHDLIGETEEIIDLKERVMRISRGDISILLRGESGTGKEILAQSIHQLSERSDKPFVKVNCGSIPEHLLESELFGYEDGAFTGARKGGKIGKFHLADGGTIFLDEVGDMPLHMQVKLLRVLQEREFEPIGALQPKKVNVRVIAATNRPLEKMINDHLFREDLFYRINAVQLFIPPLRSRRSDLPLLTEHFLRKASKRIGKRVTGTSPKAAALIKQYDWPGNIRELENVLEASVHLTDSETIGLEELPDYLKGGKEKSVIKNLKLLLEETEKNAIETALKKYSQDKNKAAESLGIGNSTIYDKIKKYNITS</sequence>
<dbReference type="PRINTS" id="PR01590">
    <property type="entry name" value="HTHFIS"/>
</dbReference>
<organism evidence="8 9">
    <name type="scientific">Cytobacillus oceanisediminis 2691</name>
    <dbReference type="NCBI Taxonomy" id="1196031"/>
    <lineage>
        <taxon>Bacteria</taxon>
        <taxon>Bacillati</taxon>
        <taxon>Bacillota</taxon>
        <taxon>Bacilli</taxon>
        <taxon>Bacillales</taxon>
        <taxon>Bacillaceae</taxon>
        <taxon>Cytobacillus</taxon>
    </lineage>
</organism>
<dbReference type="SUPFAM" id="SSF55785">
    <property type="entry name" value="PYP-like sensor domain (PAS domain)"/>
    <property type="match status" value="1"/>
</dbReference>
<dbReference type="SMART" id="SM00091">
    <property type="entry name" value="PAS"/>
    <property type="match status" value="1"/>
</dbReference>
<evidence type="ECO:0000256" key="5">
    <source>
        <dbReference type="ARBA" id="ARBA00023163"/>
    </source>
</evidence>
<dbReference type="PROSITE" id="PS00675">
    <property type="entry name" value="SIGMA54_INTERACT_1"/>
    <property type="match status" value="1"/>
</dbReference>
<dbReference type="Pfam" id="PF25601">
    <property type="entry name" value="AAA_lid_14"/>
    <property type="match status" value="1"/>
</dbReference>
<dbReference type="AlphaFoldDB" id="A0A160MAG8"/>
<dbReference type="CDD" id="cd00009">
    <property type="entry name" value="AAA"/>
    <property type="match status" value="1"/>
</dbReference>
<dbReference type="InterPro" id="IPR002078">
    <property type="entry name" value="Sigma_54_int"/>
</dbReference>
<proteinExistence type="predicted"/>
<keyword evidence="1" id="KW-0547">Nucleotide-binding</keyword>
<evidence type="ECO:0000259" key="6">
    <source>
        <dbReference type="PROSITE" id="PS50045"/>
    </source>
</evidence>
<keyword evidence="2" id="KW-0067">ATP-binding</keyword>
<dbReference type="InterPro" id="IPR025662">
    <property type="entry name" value="Sigma_54_int_dom_ATP-bd_1"/>
</dbReference>
<dbReference type="Pfam" id="PF00989">
    <property type="entry name" value="PAS"/>
    <property type="match status" value="1"/>
</dbReference>
<dbReference type="InterPro" id="IPR027417">
    <property type="entry name" value="P-loop_NTPase"/>
</dbReference>
<dbReference type="PROSITE" id="PS00688">
    <property type="entry name" value="SIGMA54_INTERACT_3"/>
    <property type="match status" value="1"/>
</dbReference>
<dbReference type="SUPFAM" id="SSF52540">
    <property type="entry name" value="P-loop containing nucleoside triphosphate hydrolases"/>
    <property type="match status" value="1"/>
</dbReference>
<dbReference type="Gene3D" id="3.40.50.300">
    <property type="entry name" value="P-loop containing nucleotide triphosphate hydrolases"/>
    <property type="match status" value="1"/>
</dbReference>
<dbReference type="InterPro" id="IPR025944">
    <property type="entry name" value="Sigma_54_int_dom_CS"/>
</dbReference>
<dbReference type="InterPro" id="IPR009057">
    <property type="entry name" value="Homeodomain-like_sf"/>
</dbReference>
<dbReference type="InterPro" id="IPR002197">
    <property type="entry name" value="HTH_Fis"/>
</dbReference>
<dbReference type="InterPro" id="IPR025943">
    <property type="entry name" value="Sigma_54_int_dom_ATP-bd_2"/>
</dbReference>
<dbReference type="InterPro" id="IPR013767">
    <property type="entry name" value="PAS_fold"/>
</dbReference>
<dbReference type="Gene3D" id="1.10.8.60">
    <property type="match status" value="1"/>
</dbReference>
<dbReference type="PROSITE" id="PS00676">
    <property type="entry name" value="SIGMA54_INTERACT_2"/>
    <property type="match status" value="1"/>
</dbReference>
<evidence type="ECO:0000259" key="7">
    <source>
        <dbReference type="PROSITE" id="PS50112"/>
    </source>
</evidence>
<dbReference type="Proteomes" id="UP000077856">
    <property type="component" value="Chromosome"/>
</dbReference>
<evidence type="ECO:0000256" key="2">
    <source>
        <dbReference type="ARBA" id="ARBA00022840"/>
    </source>
</evidence>
<dbReference type="Pfam" id="PF00158">
    <property type="entry name" value="Sigma54_activat"/>
    <property type="match status" value="1"/>
</dbReference>
<dbReference type="PROSITE" id="PS50045">
    <property type="entry name" value="SIGMA54_INTERACT_4"/>
    <property type="match status" value="1"/>
</dbReference>
<dbReference type="GO" id="GO:0043565">
    <property type="term" value="F:sequence-specific DNA binding"/>
    <property type="evidence" value="ECO:0007669"/>
    <property type="project" value="InterPro"/>
</dbReference>
<feature type="domain" description="PAS" evidence="7">
    <location>
        <begin position="9"/>
        <end position="54"/>
    </location>
</feature>
<evidence type="ECO:0000313" key="8">
    <source>
        <dbReference type="EMBL" id="AND39766.1"/>
    </source>
</evidence>
<dbReference type="EMBL" id="CP015506">
    <property type="protein sequence ID" value="AND39766.1"/>
    <property type="molecule type" value="Genomic_DNA"/>
</dbReference>
<dbReference type="InterPro" id="IPR001208">
    <property type="entry name" value="MCM_dom"/>
</dbReference>
<dbReference type="SUPFAM" id="SSF46689">
    <property type="entry name" value="Homeodomain-like"/>
    <property type="match status" value="1"/>
</dbReference>
<protein>
    <submittedName>
        <fullName evidence="8">Sigma-54-dependent Fis family transcriptional regulator</fullName>
    </submittedName>
</protein>
<dbReference type="InterPro" id="IPR003593">
    <property type="entry name" value="AAA+_ATPase"/>
</dbReference>
<dbReference type="GO" id="GO:0006355">
    <property type="term" value="P:regulation of DNA-templated transcription"/>
    <property type="evidence" value="ECO:0007669"/>
    <property type="project" value="InterPro"/>
</dbReference>
<accession>A0A160MAG8</accession>
<dbReference type="GO" id="GO:0005524">
    <property type="term" value="F:ATP binding"/>
    <property type="evidence" value="ECO:0007669"/>
    <property type="project" value="UniProtKB-KW"/>
</dbReference>
<dbReference type="Gene3D" id="1.10.10.60">
    <property type="entry name" value="Homeodomain-like"/>
    <property type="match status" value="1"/>
</dbReference>
<dbReference type="Pfam" id="PF02954">
    <property type="entry name" value="HTH_8"/>
    <property type="match status" value="1"/>
</dbReference>
<dbReference type="SMART" id="SM00382">
    <property type="entry name" value="AAA"/>
    <property type="match status" value="1"/>
</dbReference>
<dbReference type="Gene3D" id="3.30.450.20">
    <property type="entry name" value="PAS domain"/>
    <property type="match status" value="1"/>
</dbReference>
<dbReference type="InterPro" id="IPR058031">
    <property type="entry name" value="AAA_lid_NorR"/>
</dbReference>
<dbReference type="KEGG" id="bon:A361_11650"/>
<evidence type="ECO:0000313" key="9">
    <source>
        <dbReference type="Proteomes" id="UP000077856"/>
    </source>
</evidence>
<evidence type="ECO:0000256" key="4">
    <source>
        <dbReference type="ARBA" id="ARBA00023125"/>
    </source>
</evidence>
<dbReference type="PANTHER" id="PTHR32071:SF57">
    <property type="entry name" value="C4-DICARBOXYLATE TRANSPORT TRANSCRIPTIONAL REGULATORY PROTEIN DCTD"/>
    <property type="match status" value="1"/>
</dbReference>
<evidence type="ECO:0000256" key="1">
    <source>
        <dbReference type="ARBA" id="ARBA00022741"/>
    </source>
</evidence>
<dbReference type="CDD" id="cd00130">
    <property type="entry name" value="PAS"/>
    <property type="match status" value="1"/>
</dbReference>
<gene>
    <name evidence="8" type="ORF">A361_11650</name>
</gene>
<keyword evidence="4" id="KW-0238">DNA-binding</keyword>
<dbReference type="PANTHER" id="PTHR32071">
    <property type="entry name" value="TRANSCRIPTIONAL REGULATORY PROTEIN"/>
    <property type="match status" value="1"/>
</dbReference>
<dbReference type="PRINTS" id="PR01657">
    <property type="entry name" value="MCMFAMILY"/>
</dbReference>
<dbReference type="STRING" id="1196031.A361_11650"/>
<dbReference type="RefSeq" id="WP_019382464.1">
    <property type="nucleotide sequence ID" value="NZ_CP015506.1"/>
</dbReference>
<dbReference type="PROSITE" id="PS50112">
    <property type="entry name" value="PAS"/>
    <property type="match status" value="1"/>
</dbReference>
<reference evidence="8 9" key="1">
    <citation type="submission" date="2016-04" db="EMBL/GenBank/DDBJ databases">
        <title>Complete genome sequence of Bacillus oceanisediminis strain 2691.</title>
        <authorList>
            <person name="Jeong H."/>
            <person name="Kim H.J."/>
            <person name="Lee D.-W."/>
        </authorList>
    </citation>
    <scope>NUCLEOTIDE SEQUENCE [LARGE SCALE GENOMIC DNA]</scope>
    <source>
        <strain evidence="8 9">2691</strain>
    </source>
</reference>
<name>A0A160MAG8_9BACI</name>
<dbReference type="InterPro" id="IPR000014">
    <property type="entry name" value="PAS"/>
</dbReference>
<keyword evidence="3" id="KW-0805">Transcription regulation</keyword>
<keyword evidence="5" id="KW-0804">Transcription</keyword>